<dbReference type="EMBL" id="FNGS01000012">
    <property type="protein sequence ID" value="SDN05212.1"/>
    <property type="molecule type" value="Genomic_DNA"/>
</dbReference>
<dbReference type="InterPro" id="IPR000772">
    <property type="entry name" value="Ricin_B_lectin"/>
</dbReference>
<proteinExistence type="predicted"/>
<dbReference type="Gene3D" id="2.80.10.50">
    <property type="match status" value="1"/>
</dbReference>
<dbReference type="InterPro" id="IPR013783">
    <property type="entry name" value="Ig-like_fold"/>
</dbReference>
<dbReference type="PROSITE" id="PS50231">
    <property type="entry name" value="RICIN_B_LECTIN"/>
    <property type="match status" value="1"/>
</dbReference>
<evidence type="ECO:0000259" key="3">
    <source>
        <dbReference type="Pfam" id="PF14200"/>
    </source>
</evidence>
<dbReference type="AlphaFoldDB" id="A0A1G9Y7Q6"/>
<feature type="domain" description="BACON" evidence="2">
    <location>
        <begin position="207"/>
        <end position="258"/>
    </location>
</feature>
<evidence type="ECO:0000313" key="5">
    <source>
        <dbReference type="Proteomes" id="UP000198901"/>
    </source>
</evidence>
<evidence type="ECO:0000259" key="2">
    <source>
        <dbReference type="Pfam" id="PF13004"/>
    </source>
</evidence>
<keyword evidence="5" id="KW-1185">Reference proteome</keyword>
<gene>
    <name evidence="4" type="ORF">SAMN04488090_4853</name>
</gene>
<reference evidence="4 5" key="1">
    <citation type="submission" date="2016-10" db="EMBL/GenBank/DDBJ databases">
        <authorList>
            <person name="de Groot N.N."/>
        </authorList>
    </citation>
    <scope>NUCLEOTIDE SEQUENCE [LARGE SCALE GENOMIC DNA]</scope>
    <source>
        <strain evidence="4 5">DSM 21668</strain>
    </source>
</reference>
<accession>A0A1G9Y7Q6</accession>
<organism evidence="4 5">
    <name type="scientific">Siphonobacter aquaeclarae</name>
    <dbReference type="NCBI Taxonomy" id="563176"/>
    <lineage>
        <taxon>Bacteria</taxon>
        <taxon>Pseudomonadati</taxon>
        <taxon>Bacteroidota</taxon>
        <taxon>Cytophagia</taxon>
        <taxon>Cytophagales</taxon>
        <taxon>Cytophagaceae</taxon>
        <taxon>Siphonobacter</taxon>
    </lineage>
</organism>
<feature type="transmembrane region" description="Helical" evidence="1">
    <location>
        <begin position="37"/>
        <end position="57"/>
    </location>
</feature>
<dbReference type="Proteomes" id="UP000198901">
    <property type="component" value="Unassembled WGS sequence"/>
</dbReference>
<dbReference type="OrthoDB" id="933315at2"/>
<keyword evidence="1" id="KW-1133">Transmembrane helix</keyword>
<dbReference type="InterPro" id="IPR024361">
    <property type="entry name" value="BACON"/>
</dbReference>
<dbReference type="Pfam" id="PF14200">
    <property type="entry name" value="RicinB_lectin_2"/>
    <property type="match status" value="1"/>
</dbReference>
<keyword evidence="1" id="KW-0472">Membrane</keyword>
<protein>
    <submittedName>
        <fullName evidence="4">Putative binding domain-containing protein, N-terminal</fullName>
    </submittedName>
</protein>
<evidence type="ECO:0000256" key="1">
    <source>
        <dbReference type="SAM" id="Phobius"/>
    </source>
</evidence>
<feature type="domain" description="Ricin B lectin" evidence="3">
    <location>
        <begin position="298"/>
        <end position="363"/>
    </location>
</feature>
<sequence length="511" mass="53658">MNLPVLFSLFSGLFTGSVSFFIPHAKPYFNMDVSTCFLRRLLPLIAMALLIATPLYARESPAKRPSKTVQIKPLVTCTCGYTLVSVNQRSGETRGEFVFNSCSVDSLRMELWLGSTMQINKVVKPTSATIIFDMPAGAGSGTYKLKATPLNCEGTSSSVYEIYFNYTPPVPPGAISVSPGAYTFSASSGSAYFAITSTTSWAVASGSIPSWASVSGGSGSGNGSFTVSVTANTWGAARSGTLTLTASGASSITIPITQVGTNCYRFDVGGFVGIEPQRLDLTNSGIVKVNPANVSAPKQIWQVEDIGGYKKIARASNSNSVLGVAGGGSSTGSQVVLQSYTGGDHQLWQQESVSGCTGCVIFKRKGGGGVAFGSPEDWGRGWSDTTIQDIRLVSYSDATTYGGNKWVLSSVTCPTSGARMAAEEAVRPEQRLRISANPNAGEFKVGFFLAPGKTADLGVTDLSGRQLYGRAVKGEGEQTVDIKLAPTVSGIVVVSLKSDGKMLSHRVLVAK</sequence>
<keyword evidence="1" id="KW-0812">Transmembrane</keyword>
<dbReference type="Pfam" id="PF13004">
    <property type="entry name" value="BACON"/>
    <property type="match status" value="1"/>
</dbReference>
<name>A0A1G9Y7Q6_9BACT</name>
<dbReference type="SUPFAM" id="SSF50370">
    <property type="entry name" value="Ricin B-like lectins"/>
    <property type="match status" value="1"/>
</dbReference>
<dbReference type="InterPro" id="IPR035992">
    <property type="entry name" value="Ricin_B-like_lectins"/>
</dbReference>
<dbReference type="CDD" id="cd14948">
    <property type="entry name" value="BACON"/>
    <property type="match status" value="1"/>
</dbReference>
<evidence type="ECO:0000313" key="4">
    <source>
        <dbReference type="EMBL" id="SDN05212.1"/>
    </source>
</evidence>
<dbReference type="Gene3D" id="2.60.40.10">
    <property type="entry name" value="Immunoglobulins"/>
    <property type="match status" value="1"/>
</dbReference>